<keyword evidence="4" id="KW-1185">Reference proteome</keyword>
<dbReference type="SUPFAM" id="SSF110004">
    <property type="entry name" value="Glycolipid transfer protein, GLTP"/>
    <property type="match status" value="1"/>
</dbReference>
<dbReference type="EMBL" id="NIVC01001883">
    <property type="protein sequence ID" value="PAA62979.1"/>
    <property type="molecule type" value="Genomic_DNA"/>
</dbReference>
<name>A0A267EQ75_9PLAT</name>
<evidence type="ECO:0000259" key="2">
    <source>
        <dbReference type="Pfam" id="PF08718"/>
    </source>
</evidence>
<evidence type="ECO:0000256" key="1">
    <source>
        <dbReference type="SAM" id="MobiDB-lite"/>
    </source>
</evidence>
<dbReference type="GO" id="GO:0005829">
    <property type="term" value="C:cytosol"/>
    <property type="evidence" value="ECO:0007669"/>
    <property type="project" value="TreeGrafter"/>
</dbReference>
<evidence type="ECO:0000313" key="4">
    <source>
        <dbReference type="Proteomes" id="UP000215902"/>
    </source>
</evidence>
<dbReference type="GO" id="GO:0016020">
    <property type="term" value="C:membrane"/>
    <property type="evidence" value="ECO:0007669"/>
    <property type="project" value="TreeGrafter"/>
</dbReference>
<sequence>PRMSAEVTEPPQQQPPEQPGSQQGFSLAELTASFNRCRAQPGLGLAAYADGYDQLLHFLRSLNKAFYFVVQDVDSKLRILRSHIVGPEAASFSSIAGMLQFESAGGFAGKENGSRTLLRLHRALLFLVLLLDRLVSAPADKSISSIAGESYNESLANHHPWAVRKAVGLALYLLPSRETLLANMAQQNACDAAGVRQLVTEAVPCLKDVYDQTQRLYSEAKALELP</sequence>
<reference evidence="3 4" key="1">
    <citation type="submission" date="2017-06" db="EMBL/GenBank/DDBJ databases">
        <title>A platform for efficient transgenesis in Macrostomum lignano, a flatworm model organism for stem cell research.</title>
        <authorList>
            <person name="Berezikov E."/>
        </authorList>
    </citation>
    <scope>NUCLEOTIDE SEQUENCE [LARGE SCALE GENOMIC DNA]</scope>
    <source>
        <strain evidence="3">DV1</strain>
        <tissue evidence="3">Whole organism</tissue>
    </source>
</reference>
<dbReference type="OrthoDB" id="116883at2759"/>
<dbReference type="InterPro" id="IPR014830">
    <property type="entry name" value="Glycolipid_transfer_prot_dom"/>
</dbReference>
<dbReference type="InterPro" id="IPR036497">
    <property type="entry name" value="GLTP_sf"/>
</dbReference>
<feature type="non-terminal residue" evidence="3">
    <location>
        <position position="1"/>
    </location>
</feature>
<accession>A0A267EQ75</accession>
<protein>
    <recommendedName>
        <fullName evidence="2">Glycolipid transfer protein domain-containing protein</fullName>
    </recommendedName>
</protein>
<evidence type="ECO:0000313" key="3">
    <source>
        <dbReference type="EMBL" id="PAA62979.1"/>
    </source>
</evidence>
<gene>
    <name evidence="3" type="ORF">BOX15_Mlig000594g1</name>
</gene>
<dbReference type="PANTHER" id="PTHR10219">
    <property type="entry name" value="GLYCOLIPID TRANSFER PROTEIN-RELATED"/>
    <property type="match status" value="1"/>
</dbReference>
<dbReference type="PANTHER" id="PTHR10219:SF43">
    <property type="entry name" value="GLYCOLIPID TRANSFER PROTEIN DOMAIN-CONTAINING PROTEIN"/>
    <property type="match status" value="1"/>
</dbReference>
<dbReference type="STRING" id="282301.A0A267EQ75"/>
<comment type="caution">
    <text evidence="3">The sequence shown here is derived from an EMBL/GenBank/DDBJ whole genome shotgun (WGS) entry which is preliminary data.</text>
</comment>
<proteinExistence type="predicted"/>
<dbReference type="Gene3D" id="1.10.3520.10">
    <property type="entry name" value="Glycolipid transfer protein"/>
    <property type="match status" value="1"/>
</dbReference>
<dbReference type="Pfam" id="PF08718">
    <property type="entry name" value="GLTP"/>
    <property type="match status" value="1"/>
</dbReference>
<dbReference type="AlphaFoldDB" id="A0A267EQ75"/>
<dbReference type="GO" id="GO:1902387">
    <property type="term" value="F:ceramide 1-phosphate binding"/>
    <property type="evidence" value="ECO:0007669"/>
    <property type="project" value="TreeGrafter"/>
</dbReference>
<dbReference type="Proteomes" id="UP000215902">
    <property type="component" value="Unassembled WGS sequence"/>
</dbReference>
<feature type="region of interest" description="Disordered" evidence="1">
    <location>
        <begin position="1"/>
        <end position="23"/>
    </location>
</feature>
<dbReference type="GO" id="GO:1902388">
    <property type="term" value="F:ceramide 1-phosphate transfer activity"/>
    <property type="evidence" value="ECO:0007669"/>
    <property type="project" value="TreeGrafter"/>
</dbReference>
<feature type="domain" description="Glycolipid transfer protein" evidence="2">
    <location>
        <begin position="45"/>
        <end position="185"/>
    </location>
</feature>
<organism evidence="3 4">
    <name type="scientific">Macrostomum lignano</name>
    <dbReference type="NCBI Taxonomy" id="282301"/>
    <lineage>
        <taxon>Eukaryota</taxon>
        <taxon>Metazoa</taxon>
        <taxon>Spiralia</taxon>
        <taxon>Lophotrochozoa</taxon>
        <taxon>Platyhelminthes</taxon>
        <taxon>Rhabditophora</taxon>
        <taxon>Macrostomorpha</taxon>
        <taxon>Macrostomida</taxon>
        <taxon>Macrostomidae</taxon>
        <taxon>Macrostomum</taxon>
    </lineage>
</organism>